<evidence type="ECO:0000256" key="15">
    <source>
        <dbReference type="ARBA" id="ARBA00039056"/>
    </source>
</evidence>
<dbReference type="GO" id="GO:0005635">
    <property type="term" value="C:nuclear envelope"/>
    <property type="evidence" value="ECO:0007669"/>
    <property type="project" value="TreeGrafter"/>
</dbReference>
<evidence type="ECO:0000256" key="16">
    <source>
        <dbReference type="ARBA" id="ARBA00049298"/>
    </source>
</evidence>
<keyword evidence="10" id="KW-0564">Palmitate</keyword>
<dbReference type="Gene3D" id="1.20.120.550">
    <property type="entry name" value="Membrane associated eicosanoid/glutathione metabolism-like domain"/>
    <property type="match status" value="1"/>
</dbReference>
<keyword evidence="11" id="KW-0456">Lyase</keyword>
<evidence type="ECO:0000256" key="4">
    <source>
        <dbReference type="ARBA" id="ARBA00022787"/>
    </source>
</evidence>
<dbReference type="RefSeq" id="XP_012195035.1">
    <property type="nucleotide sequence ID" value="XM_012339645.1"/>
</dbReference>
<dbReference type="EC" id="4.4.1.20" evidence="15"/>
<dbReference type="InterPro" id="IPR023352">
    <property type="entry name" value="MAPEG-like_dom_sf"/>
</dbReference>
<evidence type="ECO:0000256" key="19">
    <source>
        <dbReference type="ARBA" id="ARBA00075145"/>
    </source>
</evidence>
<feature type="transmembrane region" description="Helical" evidence="21">
    <location>
        <begin position="121"/>
        <end position="142"/>
    </location>
</feature>
<evidence type="ECO:0000256" key="1">
    <source>
        <dbReference type="ARBA" id="ARBA00004374"/>
    </source>
</evidence>
<dbReference type="GeneID" id="24124021"/>
<dbReference type="FunFam" id="1.20.120.550:FF:000004">
    <property type="entry name" value="Microsomal glutathione S-transferase 3"/>
    <property type="match status" value="1"/>
</dbReference>
<evidence type="ECO:0000313" key="22">
    <source>
        <dbReference type="EMBL" id="KDO34209.1"/>
    </source>
</evidence>
<keyword evidence="23" id="KW-1185">Reference proteome</keyword>
<keyword evidence="3 21" id="KW-0812">Transmembrane</keyword>
<protein>
    <recommendedName>
        <fullName evidence="18">Glutathione S-transferase 3, mitochondrial</fullName>
        <ecNumber evidence="15">4.4.1.20</ecNumber>
    </recommendedName>
    <alternativeName>
        <fullName evidence="19">Glutathione peroxidase MGST3</fullName>
    </alternativeName>
    <alternativeName>
        <fullName evidence="20">LTC4 synthase MGST3</fullName>
    </alternativeName>
</protein>
<evidence type="ECO:0000256" key="12">
    <source>
        <dbReference type="ARBA" id="ARBA00023288"/>
    </source>
</evidence>
<dbReference type="GO" id="GO:0005783">
    <property type="term" value="C:endoplasmic reticulum"/>
    <property type="evidence" value="ECO:0007669"/>
    <property type="project" value="TreeGrafter"/>
</dbReference>
<accession>A0A067CU62</accession>
<dbReference type="Proteomes" id="UP000030745">
    <property type="component" value="Unassembled WGS sequence"/>
</dbReference>
<evidence type="ECO:0000256" key="18">
    <source>
        <dbReference type="ARBA" id="ARBA00069748"/>
    </source>
</evidence>
<evidence type="ECO:0000256" key="13">
    <source>
        <dbReference type="ARBA" id="ARBA00037884"/>
    </source>
</evidence>
<evidence type="ECO:0000256" key="11">
    <source>
        <dbReference type="ARBA" id="ARBA00023239"/>
    </source>
</evidence>
<gene>
    <name evidence="22" type="ORF">SPRG_01432</name>
</gene>
<keyword evidence="2" id="KW-0808">Transferase</keyword>
<evidence type="ECO:0000256" key="2">
    <source>
        <dbReference type="ARBA" id="ARBA00022679"/>
    </source>
</evidence>
<keyword evidence="7" id="KW-0443">Lipid metabolism</keyword>
<keyword evidence="8" id="KW-0496">Mitochondrion</keyword>
<evidence type="ECO:0000256" key="5">
    <source>
        <dbReference type="ARBA" id="ARBA00022989"/>
    </source>
</evidence>
<comment type="catalytic activity">
    <reaction evidence="17">
        <text>15-deoxy-Delta(12,14)-prostaglandin J2 + glutathione = 15-deoxy-Delta(12,14)-prostaglandin J2-S-(R)-glutathione</text>
        <dbReference type="Rhea" id="RHEA:75963"/>
        <dbReference type="ChEBI" id="CHEBI:57925"/>
        <dbReference type="ChEBI" id="CHEBI:85236"/>
        <dbReference type="ChEBI" id="CHEBI:194498"/>
    </reaction>
    <physiologicalReaction direction="left-to-right" evidence="17">
        <dbReference type="Rhea" id="RHEA:75964"/>
    </physiologicalReaction>
</comment>
<dbReference type="GO" id="GO:0005741">
    <property type="term" value="C:mitochondrial outer membrane"/>
    <property type="evidence" value="ECO:0007669"/>
    <property type="project" value="UniProtKB-SubCell"/>
</dbReference>
<evidence type="ECO:0000256" key="21">
    <source>
        <dbReference type="SAM" id="Phobius"/>
    </source>
</evidence>
<evidence type="ECO:0000313" key="23">
    <source>
        <dbReference type="Proteomes" id="UP000030745"/>
    </source>
</evidence>
<dbReference type="OrthoDB" id="410651at2759"/>
<dbReference type="InterPro" id="IPR050997">
    <property type="entry name" value="MAPEG"/>
</dbReference>
<comment type="catalytic activity">
    <reaction evidence="16">
        <text>leukotriene C4 = leukotriene A4 + glutathione</text>
        <dbReference type="Rhea" id="RHEA:17617"/>
        <dbReference type="ChEBI" id="CHEBI:57463"/>
        <dbReference type="ChEBI" id="CHEBI:57925"/>
        <dbReference type="ChEBI" id="CHEBI:57973"/>
        <dbReference type="EC" id="4.4.1.20"/>
    </reaction>
    <physiologicalReaction direction="right-to-left" evidence="16">
        <dbReference type="Rhea" id="RHEA:17619"/>
    </physiologicalReaction>
</comment>
<evidence type="ECO:0000256" key="6">
    <source>
        <dbReference type="ARBA" id="ARBA00023002"/>
    </source>
</evidence>
<keyword evidence="4" id="KW-1000">Mitochondrion outer membrane</keyword>
<evidence type="ECO:0000256" key="10">
    <source>
        <dbReference type="ARBA" id="ARBA00023139"/>
    </source>
</evidence>
<dbReference type="GO" id="GO:0004602">
    <property type="term" value="F:glutathione peroxidase activity"/>
    <property type="evidence" value="ECO:0007669"/>
    <property type="project" value="TreeGrafter"/>
</dbReference>
<keyword evidence="6" id="KW-0560">Oxidoreductase</keyword>
<organism evidence="22 23">
    <name type="scientific">Saprolegnia parasitica (strain CBS 223.65)</name>
    <dbReference type="NCBI Taxonomy" id="695850"/>
    <lineage>
        <taxon>Eukaryota</taxon>
        <taxon>Sar</taxon>
        <taxon>Stramenopiles</taxon>
        <taxon>Oomycota</taxon>
        <taxon>Saprolegniomycetes</taxon>
        <taxon>Saprolegniales</taxon>
        <taxon>Saprolegniaceae</taxon>
        <taxon>Saprolegnia</taxon>
    </lineage>
</organism>
<evidence type="ECO:0000256" key="7">
    <source>
        <dbReference type="ARBA" id="ARBA00023098"/>
    </source>
</evidence>
<feature type="transmembrane region" description="Helical" evidence="21">
    <location>
        <begin position="89"/>
        <end position="109"/>
    </location>
</feature>
<dbReference type="VEuPathDB" id="FungiDB:SPRG_01432"/>
<dbReference type="EMBL" id="KK583191">
    <property type="protein sequence ID" value="KDO34209.1"/>
    <property type="molecule type" value="Genomic_DNA"/>
</dbReference>
<dbReference type="KEGG" id="spar:SPRG_01432"/>
<evidence type="ECO:0000256" key="20">
    <source>
        <dbReference type="ARBA" id="ARBA00076908"/>
    </source>
</evidence>
<evidence type="ECO:0000256" key="3">
    <source>
        <dbReference type="ARBA" id="ARBA00022692"/>
    </source>
</evidence>
<comment type="subcellular location">
    <subcellularLocation>
        <location evidence="1">Mitochondrion outer membrane</location>
        <topology evidence="1">Multi-pass membrane protein</topology>
    </subcellularLocation>
</comment>
<dbReference type="OMA" id="VIFNCIQ"/>
<reference evidence="22 23" key="1">
    <citation type="journal article" date="2013" name="PLoS Genet.">
        <title>Distinctive expansion of potential virulence genes in the genome of the oomycete fish pathogen Saprolegnia parasitica.</title>
        <authorList>
            <person name="Jiang R.H."/>
            <person name="de Bruijn I."/>
            <person name="Haas B.J."/>
            <person name="Belmonte R."/>
            <person name="Lobach L."/>
            <person name="Christie J."/>
            <person name="van den Ackerveken G."/>
            <person name="Bottin A."/>
            <person name="Bulone V."/>
            <person name="Diaz-Moreno S.M."/>
            <person name="Dumas B."/>
            <person name="Fan L."/>
            <person name="Gaulin E."/>
            <person name="Govers F."/>
            <person name="Grenville-Briggs L.J."/>
            <person name="Horner N.R."/>
            <person name="Levin J.Z."/>
            <person name="Mammella M."/>
            <person name="Meijer H.J."/>
            <person name="Morris P."/>
            <person name="Nusbaum C."/>
            <person name="Oome S."/>
            <person name="Phillips A.J."/>
            <person name="van Rooyen D."/>
            <person name="Rzeszutek E."/>
            <person name="Saraiva M."/>
            <person name="Secombes C.J."/>
            <person name="Seidl M.F."/>
            <person name="Snel B."/>
            <person name="Stassen J.H."/>
            <person name="Sykes S."/>
            <person name="Tripathy S."/>
            <person name="van den Berg H."/>
            <person name="Vega-Arreguin J.C."/>
            <person name="Wawra S."/>
            <person name="Young S.K."/>
            <person name="Zeng Q."/>
            <person name="Dieguez-Uribeondo J."/>
            <person name="Russ C."/>
            <person name="Tyler B.M."/>
            <person name="van West P."/>
        </authorList>
    </citation>
    <scope>NUCLEOTIDE SEQUENCE [LARGE SCALE GENOMIC DNA]</scope>
    <source>
        <strain evidence="22 23">CBS 223.65</strain>
    </source>
</reference>
<dbReference type="GO" id="GO:0006691">
    <property type="term" value="P:leukotriene metabolic process"/>
    <property type="evidence" value="ECO:0007669"/>
    <property type="project" value="UniProtKB-ARBA"/>
</dbReference>
<dbReference type="PANTHER" id="PTHR10250">
    <property type="entry name" value="MICROSOMAL GLUTATHIONE S-TRANSFERASE"/>
    <property type="match status" value="1"/>
</dbReference>
<dbReference type="STRING" id="695850.A0A067CU62"/>
<evidence type="ECO:0000256" key="17">
    <source>
        <dbReference type="ARBA" id="ARBA00051411"/>
    </source>
</evidence>
<proteinExistence type="predicted"/>
<keyword evidence="9 21" id="KW-0472">Membrane</keyword>
<evidence type="ECO:0000256" key="9">
    <source>
        <dbReference type="ARBA" id="ARBA00023136"/>
    </source>
</evidence>
<dbReference type="GO" id="GO:0004464">
    <property type="term" value="F:leukotriene-C4 synthase activity"/>
    <property type="evidence" value="ECO:0007669"/>
    <property type="project" value="UniProtKB-EC"/>
</dbReference>
<keyword evidence="12" id="KW-0449">Lipoprotein</keyword>
<dbReference type="InterPro" id="IPR001129">
    <property type="entry name" value="Membr-assoc_MAPEG"/>
</dbReference>
<evidence type="ECO:0000256" key="8">
    <source>
        <dbReference type="ARBA" id="ARBA00023128"/>
    </source>
</evidence>
<dbReference type="Pfam" id="PF01124">
    <property type="entry name" value="MAPEG"/>
    <property type="match status" value="1"/>
</dbReference>
<keyword evidence="5 21" id="KW-1133">Transmembrane helix</keyword>
<comment type="pathway">
    <text evidence="13">Lipid metabolism; leukotriene C4 biosynthesis.</text>
</comment>
<dbReference type="PANTHER" id="PTHR10250:SF26">
    <property type="entry name" value="GLUTATHIONE S-TRANSFERASE 3, MITOCHONDRIAL"/>
    <property type="match status" value="1"/>
</dbReference>
<comment type="pathway">
    <text evidence="14">Lipid metabolism; arachidonate metabolism.</text>
</comment>
<feature type="transmembrane region" description="Helical" evidence="21">
    <location>
        <begin position="12"/>
        <end position="30"/>
    </location>
</feature>
<dbReference type="GO" id="GO:0004364">
    <property type="term" value="F:glutathione transferase activity"/>
    <property type="evidence" value="ECO:0007669"/>
    <property type="project" value="TreeGrafter"/>
</dbReference>
<dbReference type="AlphaFoldDB" id="A0A067CU62"/>
<dbReference type="SUPFAM" id="SSF161084">
    <property type="entry name" value="MAPEG domain-like"/>
    <property type="match status" value="1"/>
</dbReference>
<dbReference type="GO" id="GO:0006629">
    <property type="term" value="P:lipid metabolic process"/>
    <property type="evidence" value="ECO:0007669"/>
    <property type="project" value="UniProtKB-KW"/>
</dbReference>
<name>A0A067CU62_SAPPC</name>
<evidence type="ECO:0000256" key="14">
    <source>
        <dbReference type="ARBA" id="ARBA00037916"/>
    </source>
</evidence>
<sequence length="144" mass="15715">MPTTFVLAPEHGYVILVVILTGFVNAWAGMKVGGARKRYNIKYPQMYAEVSDKNFNAFNCVQRAHQNVLENLPVFFALLITSSIYRPGYAAIAGLVRVLGFIVYVQGYATGDPAKRMHGGFGYLGLFASLGLSIEAAITLLYSA</sequence>